<keyword evidence="1" id="KW-0614">Plasmid</keyword>
<organism evidence="1 2">
    <name type="scientific">Calothrix parasitica NIES-267</name>
    <dbReference type="NCBI Taxonomy" id="1973488"/>
    <lineage>
        <taxon>Bacteria</taxon>
        <taxon>Bacillati</taxon>
        <taxon>Cyanobacteriota</taxon>
        <taxon>Cyanophyceae</taxon>
        <taxon>Nostocales</taxon>
        <taxon>Calotrichaceae</taxon>
        <taxon>Calothrix</taxon>
    </lineage>
</organism>
<sequence>MQEIPKIRRTGDDGSIIAFLNSKHIVPNKALAENIMDALRMIWLPFALRRAGDNDERLRESAIWCITQLKARIVFIEASFGIASSSVRPDINLTNVPIFDEVAPVEQKNKNLDEVEDIDIPTDIAIDLGDELDMARKLINQG</sequence>
<dbReference type="OrthoDB" id="488921at2"/>
<geneLocation type="plasmid" evidence="2">
    <name>Plasmid1 dna</name>
</geneLocation>
<gene>
    <name evidence="1" type="ORF">NIES267_71410</name>
</gene>
<evidence type="ECO:0000313" key="1">
    <source>
        <dbReference type="EMBL" id="BAY87617.1"/>
    </source>
</evidence>
<name>A0A1Z4M2C3_9CYAN</name>
<protein>
    <submittedName>
        <fullName evidence="1">Uncharacterized protein</fullName>
    </submittedName>
</protein>
<dbReference type="Proteomes" id="UP000218418">
    <property type="component" value="Plasmid plasmid1"/>
</dbReference>
<evidence type="ECO:0000313" key="2">
    <source>
        <dbReference type="Proteomes" id="UP000218418"/>
    </source>
</evidence>
<dbReference type="EMBL" id="AP018228">
    <property type="protein sequence ID" value="BAY87617.1"/>
    <property type="molecule type" value="Genomic_DNA"/>
</dbReference>
<proteinExistence type="predicted"/>
<reference evidence="1 2" key="1">
    <citation type="submission" date="2017-06" db="EMBL/GenBank/DDBJ databases">
        <title>Genome sequencing of cyanobaciteial culture collection at National Institute for Environmental Studies (NIES).</title>
        <authorList>
            <person name="Hirose Y."/>
            <person name="Shimura Y."/>
            <person name="Fujisawa T."/>
            <person name="Nakamura Y."/>
            <person name="Kawachi M."/>
        </authorList>
    </citation>
    <scope>NUCLEOTIDE SEQUENCE [LARGE SCALE GENOMIC DNA]</scope>
    <source>
        <strain evidence="1 2">NIES-267</strain>
        <plasmid evidence="2">Plasmid1 dna</plasmid>
    </source>
</reference>
<accession>A0A1Z4M2C3</accession>
<keyword evidence="2" id="KW-1185">Reference proteome</keyword>
<dbReference type="AlphaFoldDB" id="A0A1Z4M2C3"/>